<feature type="region of interest" description="Disordered" evidence="1">
    <location>
        <begin position="501"/>
        <end position="522"/>
    </location>
</feature>
<feature type="compositionally biased region" description="Polar residues" evidence="1">
    <location>
        <begin position="420"/>
        <end position="431"/>
    </location>
</feature>
<feature type="region of interest" description="Disordered" evidence="1">
    <location>
        <begin position="28"/>
        <end position="66"/>
    </location>
</feature>
<feature type="compositionally biased region" description="Low complexity" evidence="1">
    <location>
        <begin position="537"/>
        <end position="552"/>
    </location>
</feature>
<feature type="compositionally biased region" description="Basic and acidic residues" evidence="1">
    <location>
        <begin position="54"/>
        <end position="65"/>
    </location>
</feature>
<feature type="compositionally biased region" description="Polar residues" evidence="1">
    <location>
        <begin position="137"/>
        <end position="153"/>
    </location>
</feature>
<dbReference type="AlphaFoldDB" id="Q9BLG5"/>
<evidence type="ECO:0000313" key="2">
    <source>
        <dbReference type="EMBL" id="BAB39211.1"/>
    </source>
</evidence>
<organism evidence="2">
    <name type="scientific">Ciona savignyi</name>
    <name type="common">Pacific transparent sea squirt</name>
    <dbReference type="NCBI Taxonomy" id="51511"/>
    <lineage>
        <taxon>Eukaryota</taxon>
        <taxon>Metazoa</taxon>
        <taxon>Chordata</taxon>
        <taxon>Tunicata</taxon>
        <taxon>Ascidiacea</taxon>
        <taxon>Phlebobranchia</taxon>
        <taxon>Cionidae</taxon>
        <taxon>Ciona</taxon>
    </lineage>
</organism>
<reference evidence="2" key="1">
    <citation type="submission" date="2000-09" db="EMBL/GenBank/DDBJ databases">
        <title>Expression cloning of an Ascidian Gene Cs-mep1 and its Involvement in Morphogenesis.</title>
        <authorList>
            <person name="Satou Y."/>
            <person name="Chiba S."/>
            <person name="Satoh N."/>
        </authorList>
    </citation>
    <scope>NUCLEOTIDE SEQUENCE</scope>
</reference>
<proteinExistence type="evidence at transcript level"/>
<feature type="region of interest" description="Disordered" evidence="1">
    <location>
        <begin position="129"/>
        <end position="183"/>
    </location>
</feature>
<sequence length="606" mass="68143">MLHTQSKLISAEMSHDYFKETFATLTPSKDDTSGKTSGITRVQTAGPTNTTHKASGEFHPAESKQKYKTSVRTKMCDHVIQNNNTSDATPCQYSHNIEEDGCANDDSPRRNSRIQNIASRLARKSFRMVSRRKMSEHSTGTPTYKESPSTKWRNSIFKRSRSIDQNEPVPQRYSSLADEDRFQDMTSRPTSLARDVTVVRSASHAPMTSSPRNDDFALPKRHSASCSLTSTEEDGQDGATNDRVLNGILELKNYILGGNEQPMTSSELSHTSDKRSDLLENDVRHKYQTIRDNEEMRMVTIVTLLKRRRNSLKIKCDQFAKDVEGDDSDRTKAKAIQSRLRHMRRKLNVVEQCIEEQRESMKVAAAKIELKCSLELFKLKLQRDSNSLCDVTPTRKMPYSSPTSPSGGFEAPDETVFDDASSTSTYSPKRDLNSSFDVTKSRCLRLASAPYCQQSSHYDVTECCDDDGRTRSIDYAVTSDCDSGFDNGDALSRSDVSLDRNLSKSTGSIASSASRSVRRPSALCDDIQSEMTGFMTSQSNSSSEQSLYGSRDSSSRRHRPRYRKQYKPDEVNSDVLASIAEFEQFAEKTKRRLHHNGKLVPLKKGT</sequence>
<feature type="region of interest" description="Disordered" evidence="1">
    <location>
        <begin position="198"/>
        <end position="241"/>
    </location>
</feature>
<evidence type="ECO:0000256" key="1">
    <source>
        <dbReference type="SAM" id="MobiDB-lite"/>
    </source>
</evidence>
<dbReference type="EMBL" id="AB048819">
    <property type="protein sequence ID" value="BAB39211.1"/>
    <property type="molecule type" value="mRNA"/>
</dbReference>
<accession>Q9BLG5</accession>
<feature type="compositionally biased region" description="Polar residues" evidence="1">
    <location>
        <begin position="34"/>
        <end position="53"/>
    </location>
</feature>
<gene>
    <name evidence="2" type="primary">Cs-mep1</name>
</gene>
<feature type="compositionally biased region" description="Basic residues" evidence="1">
    <location>
        <begin position="556"/>
        <end position="565"/>
    </location>
</feature>
<feature type="region of interest" description="Disordered" evidence="1">
    <location>
        <begin position="393"/>
        <end position="431"/>
    </location>
</feature>
<protein>
    <submittedName>
        <fullName evidence="2">Cs-MEP1</fullName>
    </submittedName>
</protein>
<feature type="compositionally biased region" description="Low complexity" evidence="1">
    <location>
        <begin position="503"/>
        <end position="522"/>
    </location>
</feature>
<feature type="region of interest" description="Disordered" evidence="1">
    <location>
        <begin position="535"/>
        <end position="569"/>
    </location>
</feature>
<name>Q9BLG5_CIOSA</name>